<accession>A0A1I6Z645</accession>
<keyword evidence="1" id="KW-1133">Transmembrane helix</keyword>
<reference evidence="3" key="1">
    <citation type="submission" date="2016-10" db="EMBL/GenBank/DDBJ databases">
        <authorList>
            <person name="Varghese N."/>
            <person name="Submissions S."/>
        </authorList>
    </citation>
    <scope>NUCLEOTIDE SEQUENCE [LARGE SCALE GENOMIC DNA]</scope>
    <source>
        <strain evidence="3">Ah-143</strain>
    </source>
</reference>
<evidence type="ECO:0000313" key="3">
    <source>
        <dbReference type="Proteomes" id="UP000199187"/>
    </source>
</evidence>
<feature type="transmembrane region" description="Helical" evidence="1">
    <location>
        <begin position="22"/>
        <end position="39"/>
    </location>
</feature>
<dbReference type="EMBL" id="FPAU01000001">
    <property type="protein sequence ID" value="SFT58190.1"/>
    <property type="molecule type" value="Genomic_DNA"/>
</dbReference>
<keyword evidence="3" id="KW-1185">Reference proteome</keyword>
<name>A0A1I6Z645_9ENTR</name>
<evidence type="ECO:0000256" key="1">
    <source>
        <dbReference type="SAM" id="Phobius"/>
    </source>
</evidence>
<sequence length="59" mass="6712">MTPILSRWSLTLGTDTRLFDPLYFNVLPLFLLIILFWTIKPQTAALNVGRVALPGEPNR</sequence>
<keyword evidence="1" id="KW-0472">Membrane</keyword>
<dbReference type="AlphaFoldDB" id="A0A1I6Z645"/>
<evidence type="ECO:0000313" key="2">
    <source>
        <dbReference type="EMBL" id="SFT58190.1"/>
    </source>
</evidence>
<organism evidence="2 3">
    <name type="scientific">Kosakonia arachidis</name>
    <dbReference type="NCBI Taxonomy" id="551989"/>
    <lineage>
        <taxon>Bacteria</taxon>
        <taxon>Pseudomonadati</taxon>
        <taxon>Pseudomonadota</taxon>
        <taxon>Gammaproteobacteria</taxon>
        <taxon>Enterobacterales</taxon>
        <taxon>Enterobacteriaceae</taxon>
        <taxon>Kosakonia</taxon>
    </lineage>
</organism>
<gene>
    <name evidence="2" type="ORF">SAMN05192562_101973</name>
</gene>
<dbReference type="Proteomes" id="UP000199187">
    <property type="component" value="Unassembled WGS sequence"/>
</dbReference>
<proteinExistence type="predicted"/>
<protein>
    <submittedName>
        <fullName evidence="2">Uncharacterized protein</fullName>
    </submittedName>
</protein>
<keyword evidence="1" id="KW-0812">Transmembrane</keyword>